<dbReference type="EMBL" id="MK955929">
    <property type="protein sequence ID" value="QFU14553.1"/>
    <property type="molecule type" value="Genomic_DNA"/>
</dbReference>
<evidence type="ECO:0000313" key="1">
    <source>
        <dbReference type="EMBL" id="QFU14553.1"/>
    </source>
</evidence>
<organism evidence="1 2">
    <name type="scientific">Psittacid alphaherpesvirus 5</name>
    <dbReference type="NCBI Taxonomy" id="2972693"/>
    <lineage>
        <taxon>Viruses</taxon>
        <taxon>Duplodnaviria</taxon>
        <taxon>Heunggongvirae</taxon>
        <taxon>Peploviricota</taxon>
        <taxon>Herviviricetes</taxon>
        <taxon>Herpesvirales</taxon>
        <taxon>Orthoherpesviridae</taxon>
        <taxon>Alphaherpesvirinae</taxon>
        <taxon>Iltovirus</taxon>
        <taxon>Iltovirus psittacidalpha5</taxon>
    </lineage>
</organism>
<evidence type="ECO:0000313" key="2">
    <source>
        <dbReference type="Proteomes" id="UP001162227"/>
    </source>
</evidence>
<proteinExistence type="predicted"/>
<accession>A0A5P9JQ56</accession>
<sequence>MDVSRVTDALTLVRLFIPNCVTISDVLTTREELSRLGHARNVSRVLARAAAAIQTARSMKCPHGTEKVLHQTLADNIAIFRTMYAVLAYIYLSPTVETDGVLDSVVAQTTDRMLTMNDISVLMHAMKTRAVNLDHNVAQVDKLIENKENPMEFIPLTDNSTILPTPPDIPVPICANPKRAKSVALALPQV</sequence>
<reference evidence="1" key="1">
    <citation type="journal article" date="2019" name="Vet. Microbiol.">
        <title>Molecular and microscopic characterisation of a novel pathogenic herpesvirus from Indian ringneck parrots (Psittacula krameri).</title>
        <authorList>
            <person name="Sutherland M."/>
            <person name="Sarker S."/>
            <person name="Raidal S.R."/>
        </authorList>
    </citation>
    <scope>NUCLEOTIDE SEQUENCE</scope>
    <source>
        <strain evidence="1">PsHV 5</strain>
    </source>
</reference>
<gene>
    <name evidence="1" type="primary">tegument protein</name>
</gene>
<dbReference type="KEGG" id="vg:80541356"/>
<dbReference type="GeneID" id="80541356"/>
<reference evidence="1" key="2">
    <citation type="submission" date="2019-05" db="EMBL/GenBank/DDBJ databases">
        <authorList>
            <person name="Sutherland M."/>
            <person name="Sarker S."/>
            <person name="Raidal S.R."/>
        </authorList>
    </citation>
    <scope>NUCLEOTIDE SEQUENCE</scope>
    <source>
        <strain evidence="1">PsHV 5</strain>
    </source>
</reference>
<name>A0A5P9JQ56_9ALPH</name>
<dbReference type="Proteomes" id="UP001162227">
    <property type="component" value="Segment"/>
</dbReference>
<dbReference type="RefSeq" id="YP_010802583.1">
    <property type="nucleotide sequence ID" value="NC_077028.1"/>
</dbReference>
<protein>
    <submittedName>
        <fullName evidence="1">Tegument protein</fullName>
    </submittedName>
</protein>
<keyword evidence="2" id="KW-1185">Reference proteome</keyword>